<protein>
    <submittedName>
        <fullName evidence="2">Uncharacterized protein</fullName>
    </submittedName>
</protein>
<dbReference type="Proteomes" id="UP000230069">
    <property type="component" value="Unassembled WGS sequence"/>
</dbReference>
<keyword evidence="3" id="KW-1185">Reference proteome</keyword>
<evidence type="ECO:0000256" key="1">
    <source>
        <dbReference type="SAM" id="MobiDB-lite"/>
    </source>
</evidence>
<organism evidence="2 3">
    <name type="scientific">Aquilegia coerulea</name>
    <name type="common">Rocky mountain columbine</name>
    <dbReference type="NCBI Taxonomy" id="218851"/>
    <lineage>
        <taxon>Eukaryota</taxon>
        <taxon>Viridiplantae</taxon>
        <taxon>Streptophyta</taxon>
        <taxon>Embryophyta</taxon>
        <taxon>Tracheophyta</taxon>
        <taxon>Spermatophyta</taxon>
        <taxon>Magnoliopsida</taxon>
        <taxon>Ranunculales</taxon>
        <taxon>Ranunculaceae</taxon>
        <taxon>Thalictroideae</taxon>
        <taxon>Aquilegia</taxon>
    </lineage>
</organism>
<feature type="region of interest" description="Disordered" evidence="1">
    <location>
        <begin position="55"/>
        <end position="78"/>
    </location>
</feature>
<accession>A0A2G5C1V3</accession>
<dbReference type="AlphaFoldDB" id="A0A2G5C1V3"/>
<feature type="compositionally biased region" description="Basic and acidic residues" evidence="1">
    <location>
        <begin position="55"/>
        <end position="77"/>
    </location>
</feature>
<reference evidence="2 3" key="1">
    <citation type="submission" date="2017-09" db="EMBL/GenBank/DDBJ databases">
        <title>WGS assembly of Aquilegia coerulea Goldsmith.</title>
        <authorList>
            <person name="Hodges S."/>
            <person name="Kramer E."/>
            <person name="Nordborg M."/>
            <person name="Tomkins J."/>
            <person name="Borevitz J."/>
            <person name="Derieg N."/>
            <person name="Yan J."/>
            <person name="Mihaltcheva S."/>
            <person name="Hayes R.D."/>
            <person name="Rokhsar D."/>
        </authorList>
    </citation>
    <scope>NUCLEOTIDE SEQUENCE [LARGE SCALE GENOMIC DNA]</scope>
    <source>
        <strain evidence="3">cv. Goldsmith</strain>
    </source>
</reference>
<sequence>MDVSKIESDLEIQAAQWKKTCEKCQGAAFAWNLFQDVEEVSPKVKRAIFSPKVSDDMKKNGHDFPKKETAKEEHEVADVDCDAPELTEKARQSILK</sequence>
<proteinExistence type="predicted"/>
<name>A0A2G5C1V3_AQUCA</name>
<dbReference type="EMBL" id="KZ305136">
    <property type="protein sequence ID" value="PIA25254.1"/>
    <property type="molecule type" value="Genomic_DNA"/>
</dbReference>
<evidence type="ECO:0000313" key="3">
    <source>
        <dbReference type="Proteomes" id="UP000230069"/>
    </source>
</evidence>
<dbReference type="InParanoid" id="A0A2G5C1V3"/>
<evidence type="ECO:0000313" key="2">
    <source>
        <dbReference type="EMBL" id="PIA25254.1"/>
    </source>
</evidence>
<gene>
    <name evidence="2" type="ORF">AQUCO_12000001v1</name>
</gene>